<protein>
    <submittedName>
        <fullName evidence="7">Transcription antitermination factor NusB</fullName>
    </submittedName>
</protein>
<evidence type="ECO:0000313" key="7">
    <source>
        <dbReference type="EMBL" id="GAA4458377.1"/>
    </source>
</evidence>
<evidence type="ECO:0000256" key="4">
    <source>
        <dbReference type="ARBA" id="ARBA00023015"/>
    </source>
</evidence>
<sequence>MISRRNIRVKVMQTLYTLLATHSDERDKAAAAGQRILNDKLNQSLDLFATVVTYLTSVAQYAETDARVRASKYLPTEADKNVNTKIAGNEMIWLTLENDTYREKLNQANIADKIDQDQVKKVYQTLVQTPEYEAYCADNQRDAKSEKAIIRFIWTELMVKSEDFQGFLMDEIAGWEDDKDMIFILMDNFFKNSSNINYLALISGEKLEFARNLLSTAIEKEEYCMELIRPKLINWEAERVAQIDLILLRLGICELLYFPTIPTKVTINEYIEIAKQYSTPQSGHFVNAVLDRLLKDFEQEKKIRKQDRPVR</sequence>
<dbReference type="InterPro" id="IPR006027">
    <property type="entry name" value="NusB_RsmB_TIM44"/>
</dbReference>
<evidence type="ECO:0000256" key="5">
    <source>
        <dbReference type="ARBA" id="ARBA00023163"/>
    </source>
</evidence>
<dbReference type="Gene3D" id="1.10.940.10">
    <property type="entry name" value="NusB-like"/>
    <property type="match status" value="1"/>
</dbReference>
<proteinExistence type="inferred from homology"/>
<dbReference type="EMBL" id="BAABEZ010000024">
    <property type="protein sequence ID" value="GAA4458377.1"/>
    <property type="molecule type" value="Genomic_DNA"/>
</dbReference>
<comment type="similarity">
    <text evidence="1">Belongs to the NusB family.</text>
</comment>
<comment type="caution">
    <text evidence="7">The sequence shown here is derived from an EMBL/GenBank/DDBJ whole genome shotgun (WGS) entry which is preliminary data.</text>
</comment>
<evidence type="ECO:0000256" key="3">
    <source>
        <dbReference type="ARBA" id="ARBA00022884"/>
    </source>
</evidence>
<dbReference type="PANTHER" id="PTHR11078">
    <property type="entry name" value="N UTILIZATION SUBSTANCE PROTEIN B-RELATED"/>
    <property type="match status" value="1"/>
</dbReference>
<keyword evidence="5" id="KW-0804">Transcription</keyword>
<name>A0ABP8N1C7_9BACT</name>
<organism evidence="7 8">
    <name type="scientific">Rurimicrobium arvi</name>
    <dbReference type="NCBI Taxonomy" id="2049916"/>
    <lineage>
        <taxon>Bacteria</taxon>
        <taxon>Pseudomonadati</taxon>
        <taxon>Bacteroidota</taxon>
        <taxon>Chitinophagia</taxon>
        <taxon>Chitinophagales</taxon>
        <taxon>Chitinophagaceae</taxon>
        <taxon>Rurimicrobium</taxon>
    </lineage>
</organism>
<keyword evidence="3" id="KW-0694">RNA-binding</keyword>
<keyword evidence="4" id="KW-0805">Transcription regulation</keyword>
<dbReference type="SUPFAM" id="SSF48013">
    <property type="entry name" value="NusB-like"/>
    <property type="match status" value="1"/>
</dbReference>
<dbReference type="InterPro" id="IPR035926">
    <property type="entry name" value="NusB-like_sf"/>
</dbReference>
<dbReference type="Pfam" id="PF01029">
    <property type="entry name" value="NusB"/>
    <property type="match status" value="1"/>
</dbReference>
<gene>
    <name evidence="7" type="primary">nusB</name>
    <name evidence="7" type="ORF">GCM10023092_26610</name>
</gene>
<keyword evidence="8" id="KW-1185">Reference proteome</keyword>
<dbReference type="RefSeq" id="WP_344828150.1">
    <property type="nucleotide sequence ID" value="NZ_BAABEZ010000024.1"/>
</dbReference>
<dbReference type="NCBIfam" id="TIGR01951">
    <property type="entry name" value="nusB"/>
    <property type="match status" value="1"/>
</dbReference>
<evidence type="ECO:0000313" key="8">
    <source>
        <dbReference type="Proteomes" id="UP001501410"/>
    </source>
</evidence>
<evidence type="ECO:0000256" key="1">
    <source>
        <dbReference type="ARBA" id="ARBA00005952"/>
    </source>
</evidence>
<dbReference type="Proteomes" id="UP001501410">
    <property type="component" value="Unassembled WGS sequence"/>
</dbReference>
<accession>A0ABP8N1C7</accession>
<dbReference type="InterPro" id="IPR011605">
    <property type="entry name" value="NusB_fam"/>
</dbReference>
<evidence type="ECO:0000256" key="2">
    <source>
        <dbReference type="ARBA" id="ARBA00022814"/>
    </source>
</evidence>
<keyword evidence="2" id="KW-0889">Transcription antitermination</keyword>
<evidence type="ECO:0000259" key="6">
    <source>
        <dbReference type="Pfam" id="PF01029"/>
    </source>
</evidence>
<feature type="domain" description="NusB/RsmB/TIM44" evidence="6">
    <location>
        <begin position="201"/>
        <end position="295"/>
    </location>
</feature>
<dbReference type="PANTHER" id="PTHR11078:SF3">
    <property type="entry name" value="ANTITERMINATION NUSB DOMAIN-CONTAINING PROTEIN"/>
    <property type="match status" value="1"/>
</dbReference>
<reference evidence="8" key="1">
    <citation type="journal article" date="2019" name="Int. J. Syst. Evol. Microbiol.">
        <title>The Global Catalogue of Microorganisms (GCM) 10K type strain sequencing project: providing services to taxonomists for standard genome sequencing and annotation.</title>
        <authorList>
            <consortium name="The Broad Institute Genomics Platform"/>
            <consortium name="The Broad Institute Genome Sequencing Center for Infectious Disease"/>
            <person name="Wu L."/>
            <person name="Ma J."/>
        </authorList>
    </citation>
    <scope>NUCLEOTIDE SEQUENCE [LARGE SCALE GENOMIC DNA]</scope>
    <source>
        <strain evidence="8">JCM 31921</strain>
    </source>
</reference>